<dbReference type="AlphaFoldDB" id="A0A1V9ACH5"/>
<dbReference type="Gene3D" id="1.10.10.10">
    <property type="entry name" value="Winged helix-like DNA-binding domain superfamily/Winged helix DNA-binding domain"/>
    <property type="match status" value="1"/>
</dbReference>
<feature type="domain" description="HTH marR-type" evidence="1">
    <location>
        <begin position="6"/>
        <end position="138"/>
    </location>
</feature>
<dbReference type="EMBL" id="MWIH01000002">
    <property type="protein sequence ID" value="OQO94624.1"/>
    <property type="molecule type" value="Genomic_DNA"/>
</dbReference>
<evidence type="ECO:0000313" key="2">
    <source>
        <dbReference type="EMBL" id="OQO94624.1"/>
    </source>
</evidence>
<gene>
    <name evidence="2" type="ORF">B1813_00475</name>
</gene>
<dbReference type="PANTHER" id="PTHR33164">
    <property type="entry name" value="TRANSCRIPTIONAL REGULATOR, MARR FAMILY"/>
    <property type="match status" value="1"/>
</dbReference>
<dbReference type="InterPro" id="IPR000835">
    <property type="entry name" value="HTH_MarR-typ"/>
</dbReference>
<dbReference type="GO" id="GO:0003700">
    <property type="term" value="F:DNA-binding transcription factor activity"/>
    <property type="evidence" value="ECO:0007669"/>
    <property type="project" value="InterPro"/>
</dbReference>
<accession>A0A1V9ACH5</accession>
<dbReference type="Proteomes" id="UP000192591">
    <property type="component" value="Unassembled WGS sequence"/>
</dbReference>
<dbReference type="InterPro" id="IPR036390">
    <property type="entry name" value="WH_DNA-bd_sf"/>
</dbReference>
<proteinExistence type="predicted"/>
<evidence type="ECO:0000313" key="3">
    <source>
        <dbReference type="Proteomes" id="UP000192591"/>
    </source>
</evidence>
<dbReference type="SUPFAM" id="SSF46785">
    <property type="entry name" value="Winged helix' DNA-binding domain"/>
    <property type="match status" value="1"/>
</dbReference>
<keyword evidence="3" id="KW-1185">Reference proteome</keyword>
<organism evidence="2 3">
    <name type="scientific">Saccharomonospora piscinae</name>
    <dbReference type="NCBI Taxonomy" id="687388"/>
    <lineage>
        <taxon>Bacteria</taxon>
        <taxon>Bacillati</taxon>
        <taxon>Actinomycetota</taxon>
        <taxon>Actinomycetes</taxon>
        <taxon>Pseudonocardiales</taxon>
        <taxon>Pseudonocardiaceae</taxon>
        <taxon>Saccharomonospora</taxon>
    </lineage>
</organism>
<dbReference type="InterPro" id="IPR039422">
    <property type="entry name" value="MarR/SlyA-like"/>
</dbReference>
<dbReference type="Pfam" id="PF12802">
    <property type="entry name" value="MarR_2"/>
    <property type="match status" value="1"/>
</dbReference>
<name>A0A1V9ACH5_SACPI</name>
<dbReference type="InterPro" id="IPR036388">
    <property type="entry name" value="WH-like_DNA-bd_sf"/>
</dbReference>
<dbReference type="STRING" id="1962155.B1813_00475"/>
<sequence>MSVPPEERLGFDIAQAHHVLMNAKATALRPTGLTVAQYSALLALSANPGISGAGLARACLVTPQAAAAVLKTLEAKGLVERFADAWNHNVRPARLTPEGTAVLKRADHAAGRLERHLLDAFTPHDRDRLRDLLSRCRTVLDSAH</sequence>
<protein>
    <submittedName>
        <fullName evidence="2">MarR family transcriptional regulator</fullName>
    </submittedName>
</protein>
<dbReference type="PANTHER" id="PTHR33164:SF43">
    <property type="entry name" value="HTH-TYPE TRANSCRIPTIONAL REPRESSOR YETL"/>
    <property type="match status" value="1"/>
</dbReference>
<evidence type="ECO:0000259" key="1">
    <source>
        <dbReference type="PROSITE" id="PS50995"/>
    </source>
</evidence>
<dbReference type="SMART" id="SM00347">
    <property type="entry name" value="HTH_MARR"/>
    <property type="match status" value="1"/>
</dbReference>
<dbReference type="PROSITE" id="PS50995">
    <property type="entry name" value="HTH_MARR_2"/>
    <property type="match status" value="1"/>
</dbReference>
<dbReference type="GO" id="GO:0006950">
    <property type="term" value="P:response to stress"/>
    <property type="evidence" value="ECO:0007669"/>
    <property type="project" value="TreeGrafter"/>
</dbReference>
<reference evidence="2 3" key="1">
    <citation type="submission" date="2017-02" db="EMBL/GenBank/DDBJ databases">
        <title>Draft genome of Saccharomonospora sp. 154.</title>
        <authorList>
            <person name="Alonso-Carmona G.S."/>
            <person name="De La Haba R."/>
            <person name="Vera-Gargallo B."/>
            <person name="Sandoval-Trujillo A.H."/>
            <person name="Ramirez-Duran N."/>
            <person name="Ventosa A."/>
        </authorList>
    </citation>
    <scope>NUCLEOTIDE SEQUENCE [LARGE SCALE GENOMIC DNA]</scope>
    <source>
        <strain evidence="2 3">LRS4.154</strain>
    </source>
</reference>
<dbReference type="RefSeq" id="WP_081190070.1">
    <property type="nucleotide sequence ID" value="NZ_MWIH01000002.1"/>
</dbReference>
<comment type="caution">
    <text evidence="2">The sequence shown here is derived from an EMBL/GenBank/DDBJ whole genome shotgun (WGS) entry which is preliminary data.</text>
</comment>